<sequence length="199" mass="21175">MSSIRSVCVYCGSGAGDDPRFGDAADALGRNLASAGLSLVYGGGGEGLMGRVARATLAGGGFVTGVIPSFLVREEHALTEAQEVLVVDNMHERKQAMFERADAFVALPGGIGTLEELVEQMTWAQLGRHGKPILIADVAGFWRPLLALFAHMNDAGFIRSGFALRYLVAEKIDDVVPMLLAAADRRADLAREAMSVRDL</sequence>
<dbReference type="PANTHER" id="PTHR31223">
    <property type="entry name" value="LOG FAMILY PROTEIN YJL055W"/>
    <property type="match status" value="1"/>
</dbReference>
<keyword evidence="3" id="KW-0203">Cytokinin biosynthesis</keyword>
<comment type="similarity">
    <text evidence="2 3">Belongs to the LOG family.</text>
</comment>
<dbReference type="InterPro" id="IPR005269">
    <property type="entry name" value="LOG"/>
</dbReference>
<dbReference type="Pfam" id="PF03641">
    <property type="entry name" value="Lysine_decarbox"/>
    <property type="match status" value="1"/>
</dbReference>
<dbReference type="InterPro" id="IPR031100">
    <property type="entry name" value="LOG_fam"/>
</dbReference>
<reference evidence="4 5" key="1">
    <citation type="submission" date="2018-06" db="EMBL/GenBank/DDBJ databases">
        <title>Genomic Encyclopedia of Type Strains, Phase IV (KMG-IV): sequencing the most valuable type-strain genomes for metagenomic binning, comparative biology and taxonomic classification.</title>
        <authorList>
            <person name="Goeker M."/>
        </authorList>
    </citation>
    <scope>NUCLEOTIDE SEQUENCE [LARGE SCALE GENOMIC DNA]</scope>
    <source>
        <strain evidence="4 5">DSM 24875</strain>
    </source>
</reference>
<dbReference type="OrthoDB" id="9801098at2"/>
<keyword evidence="5" id="KW-1185">Reference proteome</keyword>
<dbReference type="AlphaFoldDB" id="A0A366ERF3"/>
<dbReference type="EC" id="3.2.2.n1" evidence="3"/>
<dbReference type="GO" id="GO:0005829">
    <property type="term" value="C:cytosol"/>
    <property type="evidence" value="ECO:0007669"/>
    <property type="project" value="TreeGrafter"/>
</dbReference>
<dbReference type="GO" id="GO:0009691">
    <property type="term" value="P:cytokinin biosynthetic process"/>
    <property type="evidence" value="ECO:0007669"/>
    <property type="project" value="UniProtKB-UniRule"/>
</dbReference>
<protein>
    <recommendedName>
        <fullName evidence="3">Cytokinin riboside 5'-monophosphate phosphoribohydrolase</fullName>
        <ecNumber evidence="3">3.2.2.n1</ecNumber>
    </recommendedName>
</protein>
<dbReference type="Proteomes" id="UP000253529">
    <property type="component" value="Unassembled WGS sequence"/>
</dbReference>
<dbReference type="GO" id="GO:0008714">
    <property type="term" value="F:AMP nucleosidase activity"/>
    <property type="evidence" value="ECO:0007669"/>
    <property type="project" value="UniProtKB-EC"/>
</dbReference>
<dbReference type="NCBIfam" id="TIGR00730">
    <property type="entry name" value="Rossman fold protein, TIGR00730 family"/>
    <property type="match status" value="1"/>
</dbReference>
<gene>
    <name evidence="4" type="ORF">DFR50_14137</name>
</gene>
<evidence type="ECO:0000256" key="2">
    <source>
        <dbReference type="ARBA" id="ARBA00006763"/>
    </source>
</evidence>
<keyword evidence="3" id="KW-0378">Hydrolase</keyword>
<dbReference type="PANTHER" id="PTHR31223:SF70">
    <property type="entry name" value="LOG FAMILY PROTEIN YJL055W"/>
    <property type="match status" value="1"/>
</dbReference>
<organism evidence="4 5">
    <name type="scientific">Roseiarcus fermentans</name>
    <dbReference type="NCBI Taxonomy" id="1473586"/>
    <lineage>
        <taxon>Bacteria</taxon>
        <taxon>Pseudomonadati</taxon>
        <taxon>Pseudomonadota</taxon>
        <taxon>Alphaproteobacteria</taxon>
        <taxon>Hyphomicrobiales</taxon>
        <taxon>Roseiarcaceae</taxon>
        <taxon>Roseiarcus</taxon>
    </lineage>
</organism>
<accession>A0A366ERF3</accession>
<dbReference type="Gene3D" id="3.40.50.450">
    <property type="match status" value="1"/>
</dbReference>
<evidence type="ECO:0000313" key="4">
    <source>
        <dbReference type="EMBL" id="RBP04065.1"/>
    </source>
</evidence>
<name>A0A366ERF3_9HYPH</name>
<comment type="catalytic activity">
    <reaction evidence="1">
        <text>AMP + H2O = D-ribose 5-phosphate + adenine</text>
        <dbReference type="Rhea" id="RHEA:20129"/>
        <dbReference type="ChEBI" id="CHEBI:15377"/>
        <dbReference type="ChEBI" id="CHEBI:16708"/>
        <dbReference type="ChEBI" id="CHEBI:78346"/>
        <dbReference type="ChEBI" id="CHEBI:456215"/>
        <dbReference type="EC" id="3.2.2.4"/>
    </reaction>
</comment>
<evidence type="ECO:0000256" key="1">
    <source>
        <dbReference type="ARBA" id="ARBA00000274"/>
    </source>
</evidence>
<dbReference type="EMBL" id="QNRK01000041">
    <property type="protein sequence ID" value="RBP04065.1"/>
    <property type="molecule type" value="Genomic_DNA"/>
</dbReference>
<dbReference type="SUPFAM" id="SSF102405">
    <property type="entry name" value="MCP/YpsA-like"/>
    <property type="match status" value="1"/>
</dbReference>
<dbReference type="RefSeq" id="WP_113892365.1">
    <property type="nucleotide sequence ID" value="NZ_QNRK01000041.1"/>
</dbReference>
<evidence type="ECO:0000256" key="3">
    <source>
        <dbReference type="RuleBase" id="RU363015"/>
    </source>
</evidence>
<evidence type="ECO:0000313" key="5">
    <source>
        <dbReference type="Proteomes" id="UP000253529"/>
    </source>
</evidence>
<proteinExistence type="inferred from homology"/>
<comment type="caution">
    <text evidence="4">The sequence shown here is derived from an EMBL/GenBank/DDBJ whole genome shotgun (WGS) entry which is preliminary data.</text>
</comment>